<evidence type="ECO:0000313" key="3">
    <source>
        <dbReference type="Proteomes" id="UP000823775"/>
    </source>
</evidence>
<dbReference type="EMBL" id="JACEIK010006637">
    <property type="protein sequence ID" value="MCE2056022.1"/>
    <property type="molecule type" value="Genomic_DNA"/>
</dbReference>
<reference evidence="2 3" key="1">
    <citation type="journal article" date="2021" name="BMC Genomics">
        <title>Datura genome reveals duplications of psychoactive alkaloid biosynthetic genes and high mutation rate following tissue culture.</title>
        <authorList>
            <person name="Rajewski A."/>
            <person name="Carter-House D."/>
            <person name="Stajich J."/>
            <person name="Litt A."/>
        </authorList>
    </citation>
    <scope>NUCLEOTIDE SEQUENCE [LARGE SCALE GENOMIC DNA]</scope>
    <source>
        <strain evidence="2">AR-01</strain>
    </source>
</reference>
<feature type="region of interest" description="Disordered" evidence="1">
    <location>
        <begin position="213"/>
        <end position="234"/>
    </location>
</feature>
<organism evidence="2 3">
    <name type="scientific">Datura stramonium</name>
    <name type="common">Jimsonweed</name>
    <name type="synonym">Common thornapple</name>
    <dbReference type="NCBI Taxonomy" id="4076"/>
    <lineage>
        <taxon>Eukaryota</taxon>
        <taxon>Viridiplantae</taxon>
        <taxon>Streptophyta</taxon>
        <taxon>Embryophyta</taxon>
        <taxon>Tracheophyta</taxon>
        <taxon>Spermatophyta</taxon>
        <taxon>Magnoliopsida</taxon>
        <taxon>eudicotyledons</taxon>
        <taxon>Gunneridae</taxon>
        <taxon>Pentapetalae</taxon>
        <taxon>asterids</taxon>
        <taxon>lamiids</taxon>
        <taxon>Solanales</taxon>
        <taxon>Solanaceae</taxon>
        <taxon>Solanoideae</taxon>
        <taxon>Datureae</taxon>
        <taxon>Datura</taxon>
    </lineage>
</organism>
<protein>
    <submittedName>
        <fullName evidence="2">Uncharacterized protein</fullName>
    </submittedName>
</protein>
<proteinExistence type="predicted"/>
<evidence type="ECO:0000256" key="1">
    <source>
        <dbReference type="SAM" id="MobiDB-lite"/>
    </source>
</evidence>
<sequence length="234" mass="26874">MKPAFIQNQLTLRRRRALRKFKKELSDSRLREGFNKAERIFRQQAFLPNRGDRPPYGRCDYQPKSGAGLNATLPIKSRFAPARDERGLTRALSHLIDSFLHWRFGFYNSILPFRRQSTRGTHLAFTYEEFNPLEEERGVGIVPEKSNPVDYKEKIESHPATAADSIADGLEKNLSFDLLIQLPDNQGSMREDRVSPCGKHYPGTIIQELEDGWRDTPKSPTINPQGFQASWSNL</sequence>
<gene>
    <name evidence="2" type="ORF">HAX54_043930</name>
</gene>
<comment type="caution">
    <text evidence="2">The sequence shown here is derived from an EMBL/GenBank/DDBJ whole genome shotgun (WGS) entry which is preliminary data.</text>
</comment>
<accession>A0ABS8W1Z7</accession>
<feature type="compositionally biased region" description="Polar residues" evidence="1">
    <location>
        <begin position="218"/>
        <end position="234"/>
    </location>
</feature>
<keyword evidence="3" id="KW-1185">Reference proteome</keyword>
<name>A0ABS8W1Z7_DATST</name>
<evidence type="ECO:0000313" key="2">
    <source>
        <dbReference type="EMBL" id="MCE2056022.1"/>
    </source>
</evidence>
<dbReference type="Proteomes" id="UP000823775">
    <property type="component" value="Unassembled WGS sequence"/>
</dbReference>